<dbReference type="SMART" id="SM00418">
    <property type="entry name" value="HTH_ARSR"/>
    <property type="match status" value="1"/>
</dbReference>
<dbReference type="InterPro" id="IPR036390">
    <property type="entry name" value="WH_DNA-bd_sf"/>
</dbReference>
<sequence length="106" mass="11570">MEQTQISPEVMARNAGAAADLLRALANEHRLMVLCQLAAGERNVTQLCEACPVSQSALSQHLAKLRAQGLVRTRREGQTIWYAIADPSAARIIRTLAEIFCPEALT</sequence>
<dbReference type="Pfam" id="PF01022">
    <property type="entry name" value="HTH_5"/>
    <property type="match status" value="1"/>
</dbReference>
<keyword evidence="1" id="KW-0805">Transcription regulation</keyword>
<dbReference type="EMBL" id="AWFB01000004">
    <property type="protein sequence ID" value="RAN35455.1"/>
    <property type="molecule type" value="Genomic_DNA"/>
</dbReference>
<gene>
    <name evidence="4" type="ORF">HY3_07900</name>
</gene>
<evidence type="ECO:0000313" key="5">
    <source>
        <dbReference type="Proteomes" id="UP000249123"/>
    </source>
</evidence>
<dbReference type="Proteomes" id="UP000249123">
    <property type="component" value="Unassembled WGS sequence"/>
</dbReference>
<dbReference type="PANTHER" id="PTHR43132:SF2">
    <property type="entry name" value="ARSENICAL RESISTANCE OPERON REPRESSOR ARSR-RELATED"/>
    <property type="match status" value="1"/>
</dbReference>
<keyword evidence="2" id="KW-0238">DNA-binding</keyword>
<reference evidence="4 5" key="1">
    <citation type="submission" date="2013-04" db="EMBL/GenBank/DDBJ databases">
        <title>Hyphomonas sp. T24B3 Genome Sequencing.</title>
        <authorList>
            <person name="Lai Q."/>
            <person name="Shao Z."/>
        </authorList>
    </citation>
    <scope>NUCLEOTIDE SEQUENCE [LARGE SCALE GENOMIC DNA]</scope>
    <source>
        <strain evidence="4 5">T24B3</strain>
    </source>
</reference>
<dbReference type="GO" id="GO:0003677">
    <property type="term" value="F:DNA binding"/>
    <property type="evidence" value="ECO:0007669"/>
    <property type="project" value="UniProtKB-KW"/>
</dbReference>
<accession>A0A328JVJ1</accession>
<dbReference type="GO" id="GO:0003700">
    <property type="term" value="F:DNA-binding transcription factor activity"/>
    <property type="evidence" value="ECO:0007669"/>
    <property type="project" value="InterPro"/>
</dbReference>
<comment type="caution">
    <text evidence="4">The sequence shown here is derived from an EMBL/GenBank/DDBJ whole genome shotgun (WGS) entry which is preliminary data.</text>
</comment>
<evidence type="ECO:0000256" key="1">
    <source>
        <dbReference type="ARBA" id="ARBA00023015"/>
    </source>
</evidence>
<dbReference type="InterPro" id="IPR051011">
    <property type="entry name" value="Metal_resp_trans_reg"/>
</dbReference>
<dbReference type="PANTHER" id="PTHR43132">
    <property type="entry name" value="ARSENICAL RESISTANCE OPERON REPRESSOR ARSR-RELATED"/>
    <property type="match status" value="1"/>
</dbReference>
<dbReference type="InterPro" id="IPR001845">
    <property type="entry name" value="HTH_ArsR_DNA-bd_dom"/>
</dbReference>
<dbReference type="NCBIfam" id="NF033788">
    <property type="entry name" value="HTH_metalloreg"/>
    <property type="match status" value="1"/>
</dbReference>
<dbReference type="Gene3D" id="1.10.10.10">
    <property type="entry name" value="Winged helix-like DNA-binding domain superfamily/Winged helix DNA-binding domain"/>
    <property type="match status" value="1"/>
</dbReference>
<organism evidence="4 5">
    <name type="scientific">Hyphomonas pacifica</name>
    <dbReference type="NCBI Taxonomy" id="1280941"/>
    <lineage>
        <taxon>Bacteria</taxon>
        <taxon>Pseudomonadati</taxon>
        <taxon>Pseudomonadota</taxon>
        <taxon>Alphaproteobacteria</taxon>
        <taxon>Hyphomonadales</taxon>
        <taxon>Hyphomonadaceae</taxon>
        <taxon>Hyphomonas</taxon>
    </lineage>
</organism>
<evidence type="ECO:0000256" key="2">
    <source>
        <dbReference type="ARBA" id="ARBA00023125"/>
    </source>
</evidence>
<evidence type="ECO:0000256" key="3">
    <source>
        <dbReference type="ARBA" id="ARBA00023163"/>
    </source>
</evidence>
<keyword evidence="3" id="KW-0804">Transcription</keyword>
<protein>
    <submittedName>
        <fullName evidence="4">Uncharacterized protein</fullName>
    </submittedName>
</protein>
<dbReference type="eggNOG" id="COG0640">
    <property type="taxonomic scope" value="Bacteria"/>
</dbReference>
<name>A0A062TT35_9PROT</name>
<dbReference type="SUPFAM" id="SSF46785">
    <property type="entry name" value="Winged helix' DNA-binding domain"/>
    <property type="match status" value="1"/>
</dbReference>
<proteinExistence type="predicted"/>
<dbReference type="PROSITE" id="PS50987">
    <property type="entry name" value="HTH_ARSR_2"/>
    <property type="match status" value="1"/>
</dbReference>
<dbReference type="CDD" id="cd00090">
    <property type="entry name" value="HTH_ARSR"/>
    <property type="match status" value="1"/>
</dbReference>
<dbReference type="AlphaFoldDB" id="A0A062TT35"/>
<accession>A0A062TT35</accession>
<dbReference type="PRINTS" id="PR00778">
    <property type="entry name" value="HTHARSR"/>
</dbReference>
<evidence type="ECO:0000313" key="4">
    <source>
        <dbReference type="EMBL" id="RAN35455.1"/>
    </source>
</evidence>
<dbReference type="STRING" id="1280941.HY2_12735"/>
<keyword evidence="5" id="KW-1185">Reference proteome</keyword>
<dbReference type="RefSeq" id="WP_051594833.1">
    <property type="nucleotide sequence ID" value="NZ_AWFA01000019.1"/>
</dbReference>
<dbReference type="InterPro" id="IPR011991">
    <property type="entry name" value="ArsR-like_HTH"/>
</dbReference>
<dbReference type="OrthoDB" id="194599at2"/>
<dbReference type="InterPro" id="IPR036388">
    <property type="entry name" value="WH-like_DNA-bd_sf"/>
</dbReference>